<organism evidence="1 2">
    <name type="scientific">Azotobacter chroococcum</name>
    <dbReference type="NCBI Taxonomy" id="353"/>
    <lineage>
        <taxon>Bacteria</taxon>
        <taxon>Pseudomonadati</taxon>
        <taxon>Pseudomonadota</taxon>
        <taxon>Gammaproteobacteria</taxon>
        <taxon>Pseudomonadales</taxon>
        <taxon>Pseudomonadaceae</taxon>
        <taxon>Azotobacter</taxon>
    </lineage>
</organism>
<dbReference type="EMBL" id="SMMU01000021">
    <property type="protein sequence ID" value="TCL28591.1"/>
    <property type="molecule type" value="Genomic_DNA"/>
</dbReference>
<comment type="caution">
    <text evidence="1">The sequence shown here is derived from an EMBL/GenBank/DDBJ whole genome shotgun (WGS) entry which is preliminary data.</text>
</comment>
<proteinExistence type="predicted"/>
<dbReference type="Pfam" id="PF13289">
    <property type="entry name" value="SIR2_2"/>
    <property type="match status" value="1"/>
</dbReference>
<dbReference type="AlphaFoldDB" id="A0A4R1PT73"/>
<gene>
    <name evidence="1" type="ORF">EV691_12114</name>
</gene>
<dbReference type="Proteomes" id="UP000295169">
    <property type="component" value="Unassembled WGS sequence"/>
</dbReference>
<evidence type="ECO:0000313" key="1">
    <source>
        <dbReference type="EMBL" id="TCL28591.1"/>
    </source>
</evidence>
<sequence>MLENFRHDAPETIEMLSEYFRRGTLVPVFGAGFTVGETAQSGARVPSGTQLSTIMLEQLTQNGAGLSENDHATLNGYKFSDICEIYFDQNILPQELTKKTIHQYFYNVSLAPEKVSLIKDIDWKYIYTLNIDNAIERHSGYTPIYPYDANLSNKSRDFRPIYKLHGDVFYEVTHSSERLVFRKASYLESIETNRRMLEILEEDLLHKNILFIGCSLTDEDDIAFLVSGQRLPKDSMTRRIIFRSEAPGPLESSVLRRHGVNTVILIENGRYDQIYSLIQRAYSQSAEGDAELEKYAFQVKTLDTNSQTNQDFLIKGVSEVSEQSSKTAAVLPHYYGNRSKEKQVISNIQSSGAFVVLGPRVSGRTLTLRFIAKFFKDRKVFFIESGTELETHFINRLLGLNNSLIIFDSKTVDLELAKIIRNHDAKLKERKTSVLVTLDASEEYIIDALSPSKLVHVPVVEISRVFNKVETQLANQGLKAVRCPTFKGGKKLLDNLFFVYEALGQSSVIKRAPKEKELLQLLYIMSVKRKVDGDWSRFISSHLQKLDQLILTCSPYLEFEKVDRTEIANHSGYKVVCNSEAWLLAVISELYRSRGEAWCIDAIYNLVRDLPEDEKRLSIDLSLFDNLNFAFGGDSGGAGDLILNFYERLEVLRGSEPEFFVQKAKAYYSMYRHSDAVEQLSKRLKELAIAEVWANSENNSAAERNIRHTGVLISLRRAAECKFENLDFTIDAIRRTWAAIRSEHSNSDYVAKLADGGLKGSEYLKGLLHAISSSKVSSPMLLEVKDQLDFIKMRADSANHNE</sequence>
<reference evidence="1 2" key="1">
    <citation type="submission" date="2019-03" db="EMBL/GenBank/DDBJ databases">
        <title>Genomic Encyclopedia of Type Strains, Phase IV (KMG-IV): sequencing the most valuable type-strain genomes for metagenomic binning, comparative biology and taxonomic classification.</title>
        <authorList>
            <person name="Goeker M."/>
        </authorList>
    </citation>
    <scope>NUCLEOTIDE SEQUENCE [LARGE SCALE GENOMIC DNA]</scope>
    <source>
        <strain evidence="1 2">DSM 2286</strain>
    </source>
</reference>
<accession>A0A4R1PT73</accession>
<protein>
    <submittedName>
        <fullName evidence="1">SIR2-like protein</fullName>
    </submittedName>
</protein>
<evidence type="ECO:0000313" key="2">
    <source>
        <dbReference type="Proteomes" id="UP000295169"/>
    </source>
</evidence>
<name>A0A4R1PT73_9GAMM</name>
<dbReference type="RefSeq" id="WP_131298334.1">
    <property type="nucleotide sequence ID" value="NZ_JBHLST010000042.1"/>
</dbReference>